<reference evidence="2 3" key="1">
    <citation type="submission" date="2019-03" db="EMBL/GenBank/DDBJ databases">
        <title>Genomic Encyclopedia of Type Strains, Phase III (KMG-III): the genomes of soil and plant-associated and newly described type strains.</title>
        <authorList>
            <person name="Whitman W."/>
        </authorList>
    </citation>
    <scope>NUCLEOTIDE SEQUENCE [LARGE SCALE GENOMIC DNA]</scope>
    <source>
        <strain evidence="2 3">VKM Ac-2570</strain>
    </source>
</reference>
<organism evidence="2 3">
    <name type="scientific">Kribbella kalugense</name>
    <dbReference type="NCBI Taxonomy" id="2512221"/>
    <lineage>
        <taxon>Bacteria</taxon>
        <taxon>Bacillati</taxon>
        <taxon>Actinomycetota</taxon>
        <taxon>Actinomycetes</taxon>
        <taxon>Propionibacteriales</taxon>
        <taxon>Kribbellaceae</taxon>
        <taxon>Kribbella</taxon>
    </lineage>
</organism>
<dbReference type="EMBL" id="SODF01000001">
    <property type="protein sequence ID" value="TDW24202.1"/>
    <property type="molecule type" value="Genomic_DNA"/>
</dbReference>
<dbReference type="Gene3D" id="1.10.10.10">
    <property type="entry name" value="Winged helix-like DNA-binding domain superfamily/Winged helix DNA-binding domain"/>
    <property type="match status" value="1"/>
</dbReference>
<keyword evidence="3" id="KW-1185">Reference proteome</keyword>
<name>A0A4R8A1B5_9ACTN</name>
<dbReference type="PANTHER" id="PTHR43252">
    <property type="entry name" value="TRANSCRIPTIONAL REGULATOR YQJI"/>
    <property type="match status" value="1"/>
</dbReference>
<evidence type="ECO:0000313" key="3">
    <source>
        <dbReference type="Proteomes" id="UP000295447"/>
    </source>
</evidence>
<feature type="domain" description="Transcription regulator PadR N-terminal" evidence="1">
    <location>
        <begin position="7"/>
        <end position="81"/>
    </location>
</feature>
<evidence type="ECO:0000313" key="2">
    <source>
        <dbReference type="EMBL" id="TDW24202.1"/>
    </source>
</evidence>
<dbReference type="InterPro" id="IPR036390">
    <property type="entry name" value="WH_DNA-bd_sf"/>
</dbReference>
<dbReference type="OrthoDB" id="3186544at2"/>
<evidence type="ECO:0000259" key="1">
    <source>
        <dbReference type="Pfam" id="PF03551"/>
    </source>
</evidence>
<dbReference type="RefSeq" id="WP_134119399.1">
    <property type="nucleotide sequence ID" value="NZ_SODF01000001.1"/>
</dbReference>
<sequence length="199" mass="22309">MSLAHAILGVVEARPMNGYELARFFDAHAGWVWSAPRSQIYPQLRNMEDAGLITAERQVRGERLERRVYSITAAGAAELREWVSTPFDTRSKRDALLLQALYFDVVDPTVAVAVLRNVIDEQAAIARSWASHADQLRRHNTPLLKERLKRRPPTEHERIARIKAHVFDAGTALAQARIAWAEEGIRILTAGPDDAIAAE</sequence>
<proteinExistence type="predicted"/>
<dbReference type="InterPro" id="IPR036388">
    <property type="entry name" value="WH-like_DNA-bd_sf"/>
</dbReference>
<dbReference type="Proteomes" id="UP000295447">
    <property type="component" value="Unassembled WGS sequence"/>
</dbReference>
<dbReference type="AlphaFoldDB" id="A0A4R8A1B5"/>
<dbReference type="SUPFAM" id="SSF46785">
    <property type="entry name" value="Winged helix' DNA-binding domain"/>
    <property type="match status" value="1"/>
</dbReference>
<protein>
    <submittedName>
        <fullName evidence="2">PadR family transcriptional regulator</fullName>
    </submittedName>
</protein>
<dbReference type="InterPro" id="IPR005149">
    <property type="entry name" value="Tscrpt_reg_PadR_N"/>
</dbReference>
<gene>
    <name evidence="2" type="ORF">EV650_3070</name>
</gene>
<accession>A0A4R8A1B5</accession>
<comment type="caution">
    <text evidence="2">The sequence shown here is derived from an EMBL/GenBank/DDBJ whole genome shotgun (WGS) entry which is preliminary data.</text>
</comment>
<dbReference type="PANTHER" id="PTHR43252:SF4">
    <property type="entry name" value="TRANSCRIPTIONAL REGULATORY PROTEIN"/>
    <property type="match status" value="1"/>
</dbReference>
<dbReference type="Pfam" id="PF03551">
    <property type="entry name" value="PadR"/>
    <property type="match status" value="1"/>
</dbReference>